<organism evidence="1 2">
    <name type="scientific">Rhizobium glycinendophyticum</name>
    <dbReference type="NCBI Taxonomy" id="2589807"/>
    <lineage>
        <taxon>Bacteria</taxon>
        <taxon>Pseudomonadati</taxon>
        <taxon>Pseudomonadota</taxon>
        <taxon>Alphaproteobacteria</taxon>
        <taxon>Hyphomicrobiales</taxon>
        <taxon>Rhizobiaceae</taxon>
        <taxon>Rhizobium/Agrobacterium group</taxon>
        <taxon>Rhizobium</taxon>
    </lineage>
</organism>
<sequence length="93" mass="10270">MSLLRKTCVARRSERLLTSFGIAQAYCAAPSTSQTEVPLAIKAADLAARASCQVAKDSHRRLAFTLVREGRIDARFYVSIRRSVGMQTEELPV</sequence>
<comment type="caution">
    <text evidence="1">The sequence shown here is derived from an EMBL/GenBank/DDBJ whole genome shotgun (WGS) entry which is preliminary data.</text>
</comment>
<evidence type="ECO:0000313" key="1">
    <source>
        <dbReference type="EMBL" id="TPP06825.1"/>
    </source>
</evidence>
<dbReference type="EMBL" id="VFYP01000003">
    <property type="protein sequence ID" value="TPP06825.1"/>
    <property type="molecule type" value="Genomic_DNA"/>
</dbReference>
<reference evidence="1 2" key="1">
    <citation type="submission" date="2019-06" db="EMBL/GenBank/DDBJ databases">
        <title>Rhizobium sp. CL12 isolated from roots of soybean.</title>
        <authorList>
            <person name="Wang C."/>
        </authorList>
    </citation>
    <scope>NUCLEOTIDE SEQUENCE [LARGE SCALE GENOMIC DNA]</scope>
    <source>
        <strain evidence="1 2">CL12</strain>
    </source>
</reference>
<dbReference type="RefSeq" id="WP_140830868.1">
    <property type="nucleotide sequence ID" value="NZ_VFYP01000003.1"/>
</dbReference>
<evidence type="ECO:0000313" key="2">
    <source>
        <dbReference type="Proteomes" id="UP000316429"/>
    </source>
</evidence>
<proteinExistence type="predicted"/>
<dbReference type="AlphaFoldDB" id="A0A504U8E8"/>
<gene>
    <name evidence="1" type="ORF">FJQ55_19050</name>
</gene>
<accession>A0A504U8E8</accession>
<keyword evidence="2" id="KW-1185">Reference proteome</keyword>
<protein>
    <submittedName>
        <fullName evidence="1">Uncharacterized protein</fullName>
    </submittedName>
</protein>
<name>A0A504U8E8_9HYPH</name>
<dbReference type="Proteomes" id="UP000316429">
    <property type="component" value="Unassembled WGS sequence"/>
</dbReference>